<evidence type="ECO:0000259" key="4">
    <source>
        <dbReference type="Pfam" id="PF13191"/>
    </source>
</evidence>
<evidence type="ECO:0000259" key="5">
    <source>
        <dbReference type="Pfam" id="PF14630"/>
    </source>
</evidence>
<dbReference type="Pfam" id="PF13191">
    <property type="entry name" value="AAA_16"/>
    <property type="match status" value="1"/>
</dbReference>
<dbReference type="Gene3D" id="3.40.50.300">
    <property type="entry name" value="P-loop containing nucleotide triphosphate hydrolases"/>
    <property type="match status" value="1"/>
</dbReference>
<dbReference type="Pfam" id="PF14630">
    <property type="entry name" value="ORC5_C"/>
    <property type="match status" value="1"/>
</dbReference>
<dbReference type="InterPro" id="IPR041664">
    <property type="entry name" value="AAA_16"/>
</dbReference>
<evidence type="ECO:0000256" key="1">
    <source>
        <dbReference type="ARBA" id="ARBA00006269"/>
    </source>
</evidence>
<dbReference type="AlphaFoldDB" id="A0A1D1ZTT8"/>
<dbReference type="SUPFAM" id="SSF52540">
    <property type="entry name" value="P-loop containing nucleoside triphosphate hydrolases"/>
    <property type="match status" value="1"/>
</dbReference>
<dbReference type="PANTHER" id="PTHR12705">
    <property type="entry name" value="ORIGIN RECOGNITION COMPLEX SUBUNIT 5"/>
    <property type="match status" value="1"/>
</dbReference>
<evidence type="ECO:0000256" key="2">
    <source>
        <dbReference type="ARBA" id="ARBA00022741"/>
    </source>
</evidence>
<dbReference type="GO" id="GO:0006270">
    <property type="term" value="P:DNA replication initiation"/>
    <property type="evidence" value="ECO:0007669"/>
    <property type="project" value="TreeGrafter"/>
</dbReference>
<gene>
    <name evidence="6" type="ORF">g.17782</name>
</gene>
<evidence type="ECO:0000313" key="6">
    <source>
        <dbReference type="EMBL" id="JAT70398.1"/>
    </source>
</evidence>
<evidence type="ECO:0000256" key="3">
    <source>
        <dbReference type="ARBA" id="ARBA00022840"/>
    </source>
</evidence>
<dbReference type="EMBL" id="GDKF01008224">
    <property type="protein sequence ID" value="JAT70398.1"/>
    <property type="molecule type" value="Transcribed_RNA"/>
</dbReference>
<comment type="similarity">
    <text evidence="1">Belongs to the ORC5 family.</text>
</comment>
<protein>
    <submittedName>
        <fullName evidence="6">Uncharacterized protein</fullName>
    </submittedName>
</protein>
<accession>A0A1D1ZTT8</accession>
<keyword evidence="3" id="KW-0067">ATP-binding</keyword>
<dbReference type="InterPro" id="IPR027417">
    <property type="entry name" value="P-loop_NTPase"/>
</dbReference>
<keyword evidence="2" id="KW-0547">Nucleotide-binding</keyword>
<dbReference type="GO" id="GO:0003688">
    <property type="term" value="F:DNA replication origin binding"/>
    <property type="evidence" value="ECO:0007669"/>
    <property type="project" value="TreeGrafter"/>
</dbReference>
<dbReference type="PANTHER" id="PTHR12705:SF0">
    <property type="entry name" value="ORIGIN RECOGNITION COMPLEX SUBUNIT 5"/>
    <property type="match status" value="1"/>
</dbReference>
<dbReference type="InterPro" id="IPR047088">
    <property type="entry name" value="ORC5_C"/>
</dbReference>
<sequence>MVNSSAADAELKARFPCRERSIDALATAVQTGQAGACTLLLHGPPSTGKTAIVRACMSAWGMRHAFIDCVACSTPRPLLQSLLHQLKGGARKRGTGYAQDQDCDSLAELLVLLPALFRGHGRAPPQRGAWVVLDNAQRLAGSDLLTGLTRAGAAADVPLSVLLLARQPWSSTAFATSTQALAPPATLEWAAYSSDQMIQILEHRRRTTLPAGAAPSGDAATFRAFLTAFVPTYRRATTDLLEVEAAVAALYPAFRAPLDAGRELRPAQLHARVNPLVQRVVAERSHTAAPAAKEFGSGVPCMGAAHDATPGSSSGAPPALASQLPFVSKYLILAAYVASRNKPTADRAVFDPGFRKKARRGAQAHDRMVRLMCRSARLGARVCDRRGVHERRGWDHWEASCVYHRE</sequence>
<feature type="domain" description="Origin recognition complex subunit 5 C-terminal" evidence="5">
    <location>
        <begin position="324"/>
        <end position="361"/>
    </location>
</feature>
<dbReference type="Gene3D" id="1.10.8.60">
    <property type="match status" value="1"/>
</dbReference>
<organism evidence="6">
    <name type="scientific">Auxenochlorella protothecoides</name>
    <name type="common">Green microalga</name>
    <name type="synonym">Chlorella protothecoides</name>
    <dbReference type="NCBI Taxonomy" id="3075"/>
    <lineage>
        <taxon>Eukaryota</taxon>
        <taxon>Viridiplantae</taxon>
        <taxon>Chlorophyta</taxon>
        <taxon>core chlorophytes</taxon>
        <taxon>Trebouxiophyceae</taxon>
        <taxon>Chlorellales</taxon>
        <taxon>Chlorellaceae</taxon>
        <taxon>Auxenochlorella</taxon>
    </lineage>
</organism>
<reference evidence="6" key="1">
    <citation type="submission" date="2015-08" db="EMBL/GenBank/DDBJ databases">
        <authorList>
            <person name="Babu N.S."/>
            <person name="Beckwith C.J."/>
            <person name="Beseler K.G."/>
            <person name="Brison A."/>
            <person name="Carone J.V."/>
            <person name="Caskin T.P."/>
            <person name="Diamond M."/>
            <person name="Durham M.E."/>
            <person name="Foxe J.M."/>
            <person name="Go M."/>
            <person name="Henderson B.A."/>
            <person name="Jones I.B."/>
            <person name="McGettigan J.A."/>
            <person name="Micheletti S.J."/>
            <person name="Nasrallah M.E."/>
            <person name="Ortiz D."/>
            <person name="Piller C.R."/>
            <person name="Privatt S.R."/>
            <person name="Schneider S.L."/>
            <person name="Sharp S."/>
            <person name="Smith T.C."/>
            <person name="Stanton J.D."/>
            <person name="Ullery H.E."/>
            <person name="Wilson R.J."/>
            <person name="Serrano M.G."/>
            <person name="Buck G."/>
            <person name="Lee V."/>
            <person name="Wang Y."/>
            <person name="Carvalho R."/>
            <person name="Voegtly L."/>
            <person name="Shi R."/>
            <person name="Duckworth R."/>
            <person name="Johnson A."/>
            <person name="Loviza R."/>
            <person name="Walstead R."/>
            <person name="Shah Z."/>
            <person name="Kiflezghi M."/>
            <person name="Wade K."/>
            <person name="Ball S.L."/>
            <person name="Bradley K.W."/>
            <person name="Asai D.J."/>
            <person name="Bowman C.A."/>
            <person name="Russell D.A."/>
            <person name="Pope W.H."/>
            <person name="Jacobs-Sera D."/>
            <person name="Hendrix R.W."/>
            <person name="Hatfull G.F."/>
        </authorList>
    </citation>
    <scope>NUCLEOTIDE SEQUENCE</scope>
</reference>
<name>A0A1D1ZTT8_AUXPR</name>
<dbReference type="GO" id="GO:0005664">
    <property type="term" value="C:nuclear origin of replication recognition complex"/>
    <property type="evidence" value="ECO:0007669"/>
    <property type="project" value="TreeGrafter"/>
</dbReference>
<feature type="domain" description="Orc1-like AAA ATPase" evidence="4">
    <location>
        <begin position="14"/>
        <end position="156"/>
    </location>
</feature>
<proteinExistence type="inferred from homology"/>
<dbReference type="InterPro" id="IPR020796">
    <property type="entry name" value="ORC5"/>
</dbReference>